<accession>A0A918KUA1</accession>
<name>A0A918KUA1_9GAMM</name>
<dbReference type="AlphaFoldDB" id="A0A918KUA1"/>
<reference evidence="1" key="2">
    <citation type="submission" date="2020-09" db="EMBL/GenBank/DDBJ databases">
        <authorList>
            <person name="Sun Q."/>
            <person name="Kim S."/>
        </authorList>
    </citation>
    <scope>NUCLEOTIDE SEQUENCE</scope>
    <source>
        <strain evidence="1">KCTC 22169</strain>
    </source>
</reference>
<proteinExistence type="predicted"/>
<sequence length="57" mass="6548">MQLPLYRETFRKLPSRRVMGDYAFLYDIGSGAIAPSIPYSRAEIHGNQVDLSYRLGR</sequence>
<dbReference type="EMBL" id="BMXR01000017">
    <property type="protein sequence ID" value="GGX73767.1"/>
    <property type="molecule type" value="Genomic_DNA"/>
</dbReference>
<protein>
    <submittedName>
        <fullName evidence="1">Uncharacterized protein</fullName>
    </submittedName>
</protein>
<gene>
    <name evidence="1" type="ORF">GCM10007392_46570</name>
</gene>
<comment type="caution">
    <text evidence="1">The sequence shown here is derived from an EMBL/GenBank/DDBJ whole genome shotgun (WGS) entry which is preliminary data.</text>
</comment>
<evidence type="ECO:0000313" key="1">
    <source>
        <dbReference type="EMBL" id="GGX73767.1"/>
    </source>
</evidence>
<organism evidence="1 2">
    <name type="scientific">Saccharospirillum salsuginis</name>
    <dbReference type="NCBI Taxonomy" id="418750"/>
    <lineage>
        <taxon>Bacteria</taxon>
        <taxon>Pseudomonadati</taxon>
        <taxon>Pseudomonadota</taxon>
        <taxon>Gammaproteobacteria</taxon>
        <taxon>Oceanospirillales</taxon>
        <taxon>Saccharospirillaceae</taxon>
        <taxon>Saccharospirillum</taxon>
    </lineage>
</organism>
<keyword evidence="2" id="KW-1185">Reference proteome</keyword>
<reference evidence="1" key="1">
    <citation type="journal article" date="2014" name="Int. J. Syst. Evol. Microbiol.">
        <title>Complete genome sequence of Corynebacterium casei LMG S-19264T (=DSM 44701T), isolated from a smear-ripened cheese.</title>
        <authorList>
            <consortium name="US DOE Joint Genome Institute (JGI-PGF)"/>
            <person name="Walter F."/>
            <person name="Albersmeier A."/>
            <person name="Kalinowski J."/>
            <person name="Ruckert C."/>
        </authorList>
    </citation>
    <scope>NUCLEOTIDE SEQUENCE</scope>
    <source>
        <strain evidence="1">KCTC 22169</strain>
    </source>
</reference>
<dbReference type="Proteomes" id="UP000626148">
    <property type="component" value="Unassembled WGS sequence"/>
</dbReference>
<evidence type="ECO:0000313" key="2">
    <source>
        <dbReference type="Proteomes" id="UP000626148"/>
    </source>
</evidence>